<feature type="signal peptide" evidence="12">
    <location>
        <begin position="1"/>
        <end position="18"/>
    </location>
</feature>
<keyword evidence="5 12" id="KW-0732">Signal</keyword>
<dbReference type="Gene3D" id="2.170.130.10">
    <property type="entry name" value="TonB-dependent receptor, plug domain"/>
    <property type="match status" value="1"/>
</dbReference>
<evidence type="ECO:0000256" key="3">
    <source>
        <dbReference type="ARBA" id="ARBA00022452"/>
    </source>
</evidence>
<organism evidence="15 16">
    <name type="scientific">Profundicola chukchiensis</name>
    <dbReference type="NCBI Taxonomy" id="2961959"/>
    <lineage>
        <taxon>Bacteria</taxon>
        <taxon>Pseudomonadati</taxon>
        <taxon>Bacteroidota</taxon>
        <taxon>Flavobacteriia</taxon>
        <taxon>Flavobacteriales</taxon>
        <taxon>Weeksellaceae</taxon>
        <taxon>Profundicola</taxon>
    </lineage>
</organism>
<comment type="similarity">
    <text evidence="10 11">Belongs to the TonB-dependent receptor family.</text>
</comment>
<dbReference type="PANTHER" id="PTHR30069:SF29">
    <property type="entry name" value="HEMOGLOBIN AND HEMOGLOBIN-HAPTOGLOBIN-BINDING PROTEIN 1-RELATED"/>
    <property type="match status" value="1"/>
</dbReference>
<dbReference type="RefSeq" id="WP_304420917.1">
    <property type="nucleotide sequence ID" value="NZ_JANCMU010000005.1"/>
</dbReference>
<dbReference type="Proteomes" id="UP001152599">
    <property type="component" value="Unassembled WGS sequence"/>
</dbReference>
<dbReference type="Gene3D" id="2.40.170.20">
    <property type="entry name" value="TonB-dependent receptor, beta-barrel domain"/>
    <property type="match status" value="1"/>
</dbReference>
<dbReference type="Pfam" id="PF00593">
    <property type="entry name" value="TonB_dep_Rec_b-barrel"/>
    <property type="match status" value="1"/>
</dbReference>
<dbReference type="EMBL" id="JANCMU010000005">
    <property type="protein sequence ID" value="MDG4946533.1"/>
    <property type="molecule type" value="Genomic_DNA"/>
</dbReference>
<dbReference type="InterPro" id="IPR036942">
    <property type="entry name" value="Beta-barrel_TonB_sf"/>
</dbReference>
<keyword evidence="4 10" id="KW-0812">Transmembrane</keyword>
<sequence length="610" mass="70182">MRIYYFLLFILMASLVEAQMDTIHLSDVIVSDPRLKNQSKTQQVLILNDSVITKNSNSLTNLLNLNSSIYFKENGVGMVSSPSFRGTTAQQTSVLWNGISINSRFLGQSDFNSGTGINYDEIAIKPGGGSVIYGSGAIGGSVHLNNNLKFRKGLGVDLLAKYGSFNTLGLAGKFSNSNDRLSYNLSYARNSSDNDFEIESKNYINRNGQFWNNTFDGSLGYKLDARNQFSLFLQAYEDERHFAIVEEYATKTKYENQNFRGLLTWENRWNRLNSNFKLGYLNEDFKFYDRLEDNPTSHGKLNSLIGKYDGTFRINNQLNTSFLAEYTIDRAKGDGNSIVNPQRNTLNLAFLMSHQLLDKLYYEAGIRTEFTEDYESPLLYSFGVNYSPIKFYEAKFNISKNYRVPSFNDLYWEPGGNLDLKAENSLQFELGQNFTWKKNTLGVNLYYNDISDMIRWVPMSGFVWSPMNTDEVISKGVEVFTHLQKSFANHHLQLNANYSYTISINKATEKQLSYVPYHKANVALTHAYKDFSWFLQGMYVGDVFSTTDESEMFKIDKYQVWNAGVNYEFGSNYRINLGFKVNNLFNYYYQPLLYRPMPMRNYGLQLKINL</sequence>
<dbReference type="GO" id="GO:0044718">
    <property type="term" value="P:siderophore transmembrane transport"/>
    <property type="evidence" value="ECO:0007669"/>
    <property type="project" value="TreeGrafter"/>
</dbReference>
<name>A0A9X4MYM4_9FLAO</name>
<dbReference type="AlphaFoldDB" id="A0A9X4MYM4"/>
<evidence type="ECO:0000256" key="4">
    <source>
        <dbReference type="ARBA" id="ARBA00022692"/>
    </source>
</evidence>
<dbReference type="InterPro" id="IPR012910">
    <property type="entry name" value="Plug_dom"/>
</dbReference>
<accession>A0A9X4MYM4</accession>
<proteinExistence type="inferred from homology"/>
<keyword evidence="9 10" id="KW-0998">Cell outer membrane</keyword>
<keyword evidence="3 10" id="KW-1134">Transmembrane beta strand</keyword>
<evidence type="ECO:0000259" key="14">
    <source>
        <dbReference type="Pfam" id="PF07715"/>
    </source>
</evidence>
<evidence type="ECO:0000259" key="13">
    <source>
        <dbReference type="Pfam" id="PF00593"/>
    </source>
</evidence>
<feature type="chain" id="PRO_5040966154" evidence="12">
    <location>
        <begin position="19"/>
        <end position="610"/>
    </location>
</feature>
<keyword evidence="6 11" id="KW-0798">TonB box</keyword>
<dbReference type="PANTHER" id="PTHR30069">
    <property type="entry name" value="TONB-DEPENDENT OUTER MEMBRANE RECEPTOR"/>
    <property type="match status" value="1"/>
</dbReference>
<evidence type="ECO:0000256" key="8">
    <source>
        <dbReference type="ARBA" id="ARBA00023170"/>
    </source>
</evidence>
<keyword evidence="7 10" id="KW-0472">Membrane</keyword>
<evidence type="ECO:0000256" key="10">
    <source>
        <dbReference type="PROSITE-ProRule" id="PRU01360"/>
    </source>
</evidence>
<dbReference type="GO" id="GO:0009279">
    <property type="term" value="C:cell outer membrane"/>
    <property type="evidence" value="ECO:0007669"/>
    <property type="project" value="UniProtKB-SubCell"/>
</dbReference>
<evidence type="ECO:0000256" key="7">
    <source>
        <dbReference type="ARBA" id="ARBA00023136"/>
    </source>
</evidence>
<comment type="caution">
    <text evidence="15">The sequence shown here is derived from an EMBL/GenBank/DDBJ whole genome shotgun (WGS) entry which is preliminary data.</text>
</comment>
<dbReference type="GO" id="GO:0015344">
    <property type="term" value="F:siderophore uptake transmembrane transporter activity"/>
    <property type="evidence" value="ECO:0007669"/>
    <property type="project" value="TreeGrafter"/>
</dbReference>
<dbReference type="InterPro" id="IPR037066">
    <property type="entry name" value="Plug_dom_sf"/>
</dbReference>
<evidence type="ECO:0000256" key="1">
    <source>
        <dbReference type="ARBA" id="ARBA00004571"/>
    </source>
</evidence>
<protein>
    <submittedName>
        <fullName evidence="15">TonB-dependent receptor</fullName>
    </submittedName>
</protein>
<evidence type="ECO:0000313" key="16">
    <source>
        <dbReference type="Proteomes" id="UP001152599"/>
    </source>
</evidence>
<evidence type="ECO:0000256" key="9">
    <source>
        <dbReference type="ARBA" id="ARBA00023237"/>
    </source>
</evidence>
<feature type="domain" description="TonB-dependent receptor plug" evidence="14">
    <location>
        <begin position="39"/>
        <end position="140"/>
    </location>
</feature>
<dbReference type="PROSITE" id="PS52016">
    <property type="entry name" value="TONB_DEPENDENT_REC_3"/>
    <property type="match status" value="1"/>
</dbReference>
<evidence type="ECO:0000256" key="11">
    <source>
        <dbReference type="RuleBase" id="RU003357"/>
    </source>
</evidence>
<evidence type="ECO:0000256" key="6">
    <source>
        <dbReference type="ARBA" id="ARBA00023077"/>
    </source>
</evidence>
<gene>
    <name evidence="15" type="ORF">NMK71_08915</name>
</gene>
<dbReference type="Pfam" id="PF07715">
    <property type="entry name" value="Plug"/>
    <property type="match status" value="1"/>
</dbReference>
<keyword evidence="16" id="KW-1185">Reference proteome</keyword>
<evidence type="ECO:0000256" key="5">
    <source>
        <dbReference type="ARBA" id="ARBA00022729"/>
    </source>
</evidence>
<keyword evidence="8 15" id="KW-0675">Receptor</keyword>
<comment type="subcellular location">
    <subcellularLocation>
        <location evidence="1 10">Cell outer membrane</location>
        <topology evidence="1 10">Multi-pass membrane protein</topology>
    </subcellularLocation>
</comment>
<dbReference type="SUPFAM" id="SSF56935">
    <property type="entry name" value="Porins"/>
    <property type="match status" value="1"/>
</dbReference>
<reference evidence="15" key="1">
    <citation type="submission" date="2022-07" db="EMBL/GenBank/DDBJ databases">
        <title>Description and genome-wide analysis of Profundicola chukchiensis gen. nov., sp. nov., marine bacteria isolated from bottom sediments of the Chukchi Sea.</title>
        <authorList>
            <person name="Romanenko L."/>
            <person name="Otstavnykh N."/>
            <person name="Kurilenko V."/>
            <person name="Eremeev V."/>
            <person name="Velansky P."/>
            <person name="Mikhailov V."/>
            <person name="Isaeva M."/>
        </authorList>
    </citation>
    <scope>NUCLEOTIDE SEQUENCE</scope>
    <source>
        <strain evidence="15">KMM 9713</strain>
    </source>
</reference>
<dbReference type="InterPro" id="IPR000531">
    <property type="entry name" value="Beta-barrel_TonB"/>
</dbReference>
<evidence type="ECO:0000256" key="12">
    <source>
        <dbReference type="SAM" id="SignalP"/>
    </source>
</evidence>
<keyword evidence="2 10" id="KW-0813">Transport</keyword>
<evidence type="ECO:0000313" key="15">
    <source>
        <dbReference type="EMBL" id="MDG4946533.1"/>
    </source>
</evidence>
<evidence type="ECO:0000256" key="2">
    <source>
        <dbReference type="ARBA" id="ARBA00022448"/>
    </source>
</evidence>
<dbReference type="InterPro" id="IPR039426">
    <property type="entry name" value="TonB-dep_rcpt-like"/>
</dbReference>
<feature type="domain" description="TonB-dependent receptor-like beta-barrel" evidence="13">
    <location>
        <begin position="163"/>
        <end position="584"/>
    </location>
</feature>